<evidence type="ECO:0000259" key="2">
    <source>
        <dbReference type="Pfam" id="PF19031"/>
    </source>
</evidence>
<dbReference type="STRING" id="1097556.R4XNU3"/>
<organism evidence="3 4">
    <name type="scientific">Taphrina deformans (strain PYCC 5710 / ATCC 11124 / CBS 356.35 / IMI 108563 / JCM 9778 / NBRC 8474)</name>
    <name type="common">Peach leaf curl fungus</name>
    <name type="synonym">Lalaria deformans</name>
    <dbReference type="NCBI Taxonomy" id="1097556"/>
    <lineage>
        <taxon>Eukaryota</taxon>
        <taxon>Fungi</taxon>
        <taxon>Dikarya</taxon>
        <taxon>Ascomycota</taxon>
        <taxon>Taphrinomycotina</taxon>
        <taxon>Taphrinomycetes</taxon>
        <taxon>Taphrinales</taxon>
        <taxon>Taphrinaceae</taxon>
        <taxon>Taphrina</taxon>
    </lineage>
</organism>
<feature type="domain" description="CCZ1/INTU/HSP4 first Longin" evidence="2">
    <location>
        <begin position="3"/>
        <end position="123"/>
    </location>
</feature>
<dbReference type="Proteomes" id="UP000013776">
    <property type="component" value="Unassembled WGS sequence"/>
</dbReference>
<protein>
    <recommendedName>
        <fullName evidence="2">CCZ1/INTU/HSP4 first Longin domain-containing protein</fullName>
    </recommendedName>
</protein>
<name>R4XNU3_TAPDE</name>
<dbReference type="InterPro" id="IPR013176">
    <property type="entry name" value="Ccz1"/>
</dbReference>
<dbReference type="AlphaFoldDB" id="R4XNU3"/>
<dbReference type="GO" id="GO:0016192">
    <property type="term" value="P:vesicle-mediated transport"/>
    <property type="evidence" value="ECO:0007669"/>
    <property type="project" value="InterPro"/>
</dbReference>
<dbReference type="OrthoDB" id="240546at2759"/>
<accession>R4XNU3</accession>
<reference evidence="3 4" key="1">
    <citation type="journal article" date="2013" name="MBio">
        <title>Genome sequencing of the plant pathogen Taphrina deformans, the causal agent of peach leaf curl.</title>
        <authorList>
            <person name="Cisse O.H."/>
            <person name="Almeida J.M.G.C.F."/>
            <person name="Fonseca A."/>
            <person name="Kumar A.A."/>
            <person name="Salojaervi J."/>
            <person name="Overmyer K."/>
            <person name="Hauser P.M."/>
            <person name="Pagni M."/>
        </authorList>
    </citation>
    <scope>NUCLEOTIDE SEQUENCE [LARGE SCALE GENOMIC DNA]</scope>
    <source>
        <strain evidence="4">PYCC 5710 / ATCC 11124 / CBS 356.35 / IMI 108563 / JCM 9778 / NBRC 8474</strain>
    </source>
</reference>
<dbReference type="eggNOG" id="ENOG502RF5E">
    <property type="taxonomic scope" value="Eukaryota"/>
</dbReference>
<dbReference type="EMBL" id="CAHR02000351">
    <property type="protein sequence ID" value="CCG84935.1"/>
    <property type="molecule type" value="Genomic_DNA"/>
</dbReference>
<keyword evidence="4" id="KW-1185">Reference proteome</keyword>
<comment type="similarity">
    <text evidence="1">Belongs to the CCZ1 family.</text>
</comment>
<comment type="caution">
    <text evidence="3">The sequence shown here is derived from an EMBL/GenBank/DDBJ whole genome shotgun (WGS) entry which is preliminary data.</text>
</comment>
<proteinExistence type="inferred from homology"/>
<dbReference type="PANTHER" id="PTHR13056:SF0">
    <property type="entry name" value="VACUOLAR FUSION PROTEIN CCZ1 HOMOLOG-RELATED"/>
    <property type="match status" value="1"/>
</dbReference>
<dbReference type="Pfam" id="PF19031">
    <property type="entry name" value="Intu_longin_1"/>
    <property type="match status" value="1"/>
</dbReference>
<dbReference type="VEuPathDB" id="FungiDB:TAPDE_005498"/>
<evidence type="ECO:0000256" key="1">
    <source>
        <dbReference type="ARBA" id="ARBA00005352"/>
    </source>
</evidence>
<dbReference type="PANTHER" id="PTHR13056">
    <property type="entry name" value="VACUOLAR FUSION PROTEIN CCZ1 HOMOLOG-RELATED"/>
    <property type="match status" value="1"/>
</dbReference>
<sequence length="491" mass="55022">MSLSYFTIFNPSLGPDEETLPNQLLFYTSSVVSDLDSQLRNIGLVQGIVELGRSFAQGQQGPVDFIKSKDTRSYLQEIEPGYWAVLCFDVVLDNGSKSKELPVPRQLKLQLETAYQLFVLEHGTLNHILAKGREAALKVIEHWWLKWSWSWTADCPDAALLCDGFLQARTRLSTAQTEEIETYRGRLTGLYPECFHEIMFLRSGEYIETGSTMTTKNKRLVQMYLNEYRINHIPTISSQSPKRSGTDTEVVVQGTDTSEAQDDPPTGSWLTGQKWSKETAKVMHLFTFSRGANQETVPPTNEPEASYSWLFSEDREVYFAADGGLQVKYLNALCHQDLTFIVLLNVPGSRERALVREHIDATVSHLATALLGQTPSSAAQPPLFFSLVHCVRTGATTSSLPSLSAAMTPSRDDTALQVAVKQNTVHLHRQIFALWGGPECCTKTAKQIWVLIRRDGWGTIVLAKSGKSGESLEEVERSGRRFMQKLRNSYS</sequence>
<evidence type="ECO:0000313" key="4">
    <source>
        <dbReference type="Proteomes" id="UP000013776"/>
    </source>
</evidence>
<dbReference type="GO" id="GO:0035658">
    <property type="term" value="C:Mon1-Ccz1 complex"/>
    <property type="evidence" value="ECO:0007669"/>
    <property type="project" value="InterPro"/>
</dbReference>
<evidence type="ECO:0000313" key="3">
    <source>
        <dbReference type="EMBL" id="CCG84935.1"/>
    </source>
</evidence>
<dbReference type="InterPro" id="IPR043987">
    <property type="entry name" value="CCZ1/INTU/HSP4_longin_1"/>
</dbReference>
<gene>
    <name evidence="3" type="ORF">TAPDE_005498</name>
</gene>